<evidence type="ECO:0000256" key="1">
    <source>
        <dbReference type="ARBA" id="ARBA00004123"/>
    </source>
</evidence>
<evidence type="ECO:0000256" key="6">
    <source>
        <dbReference type="ARBA" id="ARBA00022840"/>
    </source>
</evidence>
<evidence type="ECO:0000313" key="14">
    <source>
        <dbReference type="EMBL" id="ELQ36951.1"/>
    </source>
</evidence>
<protein>
    <recommendedName>
        <fullName evidence="10">DNA mismatch repair protein MSH5</fullName>
    </recommendedName>
    <alternativeName>
        <fullName evidence="11">MutS protein homolog 5</fullName>
    </alternativeName>
</protein>
<evidence type="ECO:0000256" key="5">
    <source>
        <dbReference type="ARBA" id="ARBA00022741"/>
    </source>
</evidence>
<comment type="subcellular location">
    <subcellularLocation>
        <location evidence="2">Chromosome</location>
    </subcellularLocation>
    <subcellularLocation>
        <location evidence="1">Nucleus</location>
    </subcellularLocation>
</comment>
<accession>A0AA97NV78</accession>
<evidence type="ECO:0000256" key="12">
    <source>
        <dbReference type="SAM" id="MobiDB-lite"/>
    </source>
</evidence>
<evidence type="ECO:0000256" key="11">
    <source>
        <dbReference type="ARBA" id="ARBA00077470"/>
    </source>
</evidence>
<dbReference type="InterPro" id="IPR000432">
    <property type="entry name" value="DNA_mismatch_repair_MutS_C"/>
</dbReference>
<dbReference type="FunFam" id="3.40.50.300:FF:001067">
    <property type="entry name" value="DNA mismatch repair protein MSH5"/>
    <property type="match status" value="1"/>
</dbReference>
<dbReference type="InterPro" id="IPR036187">
    <property type="entry name" value="DNA_mismatch_repair_MutS_sf"/>
</dbReference>
<sequence length="1014" mass="110904">MTVTFCGPSWNDAIEAPNMDPSSPFPDTVRITPSRLSASQPSNRQRRPGQPPKSRQGSQAATTSSLSRAQPSFRPGRSSSAQLPPIRSQRPGSLYSSSASHSQQRTQSHVENDSGNLLDQDEYPDSCNDVILALELQSNGGFGSAFYSVMEESLFIQQDTMAGIELIETILLHVQPTKVIVPNRASDELVTYLERRAHNIQGNNEASGAYVFHSTGSSEFNHQTAIEKLTKLKLNCYSHPSLVMNMAGDSALEADISGSAFGSNQGNLRLGSLINLSSRLSIGCAGAILSELQRRRASECLYRDQDVSAAHAIRTITMFDLANSMFLNDDTLDALQILRSESHPDSQKGGPDKSSSGAKESLSVYGLFQRHARTPQGKAKLKQTFLRPSTDMGLLGERHRIIAILLRPENSETFTMIIKHLRMIKNMKAIMSHIQRGVDKPSSLAPAKRGVWKSLQRFSKFTVELYETVRVLETGGAPLEVVNRMQAQVDPRQIMQVGKVVSDTIDFDATETINDTVILPGVSEDLDQLTRTYNGFPSLLQETARHIVRDVPEWAAAYIEHCIYYHQLGFLTVISANANGEPNYDGPEPGAGDDWERIFVHEGNFYFKNRRMKELDDYFGDIVAQIHGEQPSTSLCCRKSSLGELDSLTALAAVAQQYNLTAPEMTESNVLEIKNGRHLLQELVVSAFVPNDCLLCGGNGSESESAGSSTSELSHSEGEKTPSMLILTGPNHSGKSVYLKQVALIVYLAHVGSFVPAEWARIGTVDRILTRVSTRESAARPESAFAIDMRQAAFSINLATRRSLVLIDEFGKGTSPVDGAALAAALFTQFAEAGENVRPKVLAATHFHEIFEQELLAQSPTVGFAHMEINVDYNTQYLEDQVTFLYTMVPGRSISSFGTNCALLNGIDDKIVARAEALSLLMAHGEDLSAACASLSEEETKQLHKAENIARELRPDPILASCCTIRFMRLVCEVSLNLSQEGQNVRMTAAGDALSGRQSDGNGYIGGSLLIYVV</sequence>
<evidence type="ECO:0000256" key="4">
    <source>
        <dbReference type="ARBA" id="ARBA00022454"/>
    </source>
</evidence>
<dbReference type="InterPro" id="IPR045076">
    <property type="entry name" value="MutS"/>
</dbReference>
<dbReference type="Pfam" id="PF00488">
    <property type="entry name" value="MutS_V"/>
    <property type="match status" value="1"/>
</dbReference>
<proteinExistence type="inferred from homology"/>
<dbReference type="GO" id="GO:0005694">
    <property type="term" value="C:chromosome"/>
    <property type="evidence" value="ECO:0007669"/>
    <property type="project" value="UniProtKB-SubCell"/>
</dbReference>
<dbReference type="GO" id="GO:0030983">
    <property type="term" value="F:mismatched DNA binding"/>
    <property type="evidence" value="ECO:0007669"/>
    <property type="project" value="InterPro"/>
</dbReference>
<dbReference type="PANTHER" id="PTHR11361:SF20">
    <property type="entry name" value="MUTS PROTEIN HOMOLOG 5"/>
    <property type="match status" value="1"/>
</dbReference>
<dbReference type="GO" id="GO:0006298">
    <property type="term" value="P:mismatch repair"/>
    <property type="evidence" value="ECO:0007669"/>
    <property type="project" value="InterPro"/>
</dbReference>
<evidence type="ECO:0000256" key="10">
    <source>
        <dbReference type="ARBA" id="ARBA00073549"/>
    </source>
</evidence>
<comment type="similarity">
    <text evidence="3">Belongs to the DNA mismatch repair MutS family.</text>
</comment>
<organism evidence="14">
    <name type="scientific">Pyricularia oryzae (strain Y34)</name>
    <name type="common">Rice blast fungus</name>
    <name type="synonym">Magnaporthe oryzae</name>
    <dbReference type="NCBI Taxonomy" id="1143189"/>
    <lineage>
        <taxon>Eukaryota</taxon>
        <taxon>Fungi</taxon>
        <taxon>Dikarya</taxon>
        <taxon>Ascomycota</taxon>
        <taxon>Pezizomycotina</taxon>
        <taxon>Sordariomycetes</taxon>
        <taxon>Sordariomycetidae</taxon>
        <taxon>Magnaporthales</taxon>
        <taxon>Pyriculariaceae</taxon>
        <taxon>Pyricularia</taxon>
    </lineage>
</organism>
<evidence type="ECO:0000256" key="3">
    <source>
        <dbReference type="ARBA" id="ARBA00006271"/>
    </source>
</evidence>
<dbReference type="GO" id="GO:0005524">
    <property type="term" value="F:ATP binding"/>
    <property type="evidence" value="ECO:0007669"/>
    <property type="project" value="UniProtKB-KW"/>
</dbReference>
<evidence type="ECO:0000256" key="7">
    <source>
        <dbReference type="ARBA" id="ARBA00023125"/>
    </source>
</evidence>
<reference evidence="14" key="1">
    <citation type="journal article" date="2012" name="PLoS Genet.">
        <title>Comparative analysis of the genomes of two field isolates of the rice blast fungus Magnaporthe oryzae.</title>
        <authorList>
            <person name="Xue M."/>
            <person name="Yang J."/>
            <person name="Li Z."/>
            <person name="Hu S."/>
            <person name="Yao N."/>
            <person name="Dean R.A."/>
            <person name="Zhao W."/>
            <person name="Shen M."/>
            <person name="Zhang H."/>
            <person name="Li C."/>
            <person name="Liu L."/>
            <person name="Cao L."/>
            <person name="Xu X."/>
            <person name="Xing Y."/>
            <person name="Hsiang T."/>
            <person name="Zhang Z."/>
            <person name="Xu J.R."/>
            <person name="Peng Y.L."/>
        </authorList>
    </citation>
    <scope>NUCLEOTIDE SEQUENCE</scope>
    <source>
        <strain evidence="14">Y34</strain>
    </source>
</reference>
<dbReference type="SUPFAM" id="SSF48334">
    <property type="entry name" value="DNA repair protein MutS, domain III"/>
    <property type="match status" value="1"/>
</dbReference>
<feature type="region of interest" description="Disordered" evidence="12">
    <location>
        <begin position="1"/>
        <end position="122"/>
    </location>
</feature>
<dbReference type="Gene3D" id="1.10.1420.10">
    <property type="match status" value="1"/>
</dbReference>
<dbReference type="GO" id="GO:0005634">
    <property type="term" value="C:nucleus"/>
    <property type="evidence" value="ECO:0007669"/>
    <property type="project" value="UniProtKB-SubCell"/>
</dbReference>
<keyword evidence="6" id="KW-0067">ATP-binding</keyword>
<dbReference type="SMART" id="SM00534">
    <property type="entry name" value="MUTSac"/>
    <property type="match status" value="1"/>
</dbReference>
<keyword evidence="5" id="KW-0547">Nucleotide-binding</keyword>
<dbReference type="GO" id="GO:0051026">
    <property type="term" value="P:chiasma assembly"/>
    <property type="evidence" value="ECO:0007669"/>
    <property type="project" value="TreeGrafter"/>
</dbReference>
<evidence type="ECO:0000256" key="2">
    <source>
        <dbReference type="ARBA" id="ARBA00004286"/>
    </source>
</evidence>
<keyword evidence="9" id="KW-0469">Meiosis</keyword>
<gene>
    <name evidence="14" type="ORF">OOU_Y34scaffold00624g47</name>
</gene>
<keyword evidence="7" id="KW-0238">DNA-binding</keyword>
<dbReference type="AlphaFoldDB" id="A0AA97NV78"/>
<dbReference type="PANTHER" id="PTHR11361">
    <property type="entry name" value="DNA MISMATCH REPAIR PROTEIN MUTS FAMILY MEMBER"/>
    <property type="match status" value="1"/>
</dbReference>
<feature type="compositionally biased region" description="Low complexity" evidence="12">
    <location>
        <begin position="93"/>
        <end position="107"/>
    </location>
</feature>
<dbReference type="GO" id="GO:0140664">
    <property type="term" value="F:ATP-dependent DNA damage sensor activity"/>
    <property type="evidence" value="ECO:0007669"/>
    <property type="project" value="InterPro"/>
</dbReference>
<dbReference type="CDD" id="cd03281">
    <property type="entry name" value="ABC_MSH5_euk"/>
    <property type="match status" value="1"/>
</dbReference>
<evidence type="ECO:0000256" key="9">
    <source>
        <dbReference type="ARBA" id="ARBA00023254"/>
    </source>
</evidence>
<dbReference type="Pfam" id="PF05192">
    <property type="entry name" value="MutS_III"/>
    <property type="match status" value="1"/>
</dbReference>
<feature type="compositionally biased region" description="Polar residues" evidence="12">
    <location>
        <begin position="53"/>
        <end position="70"/>
    </location>
</feature>
<feature type="domain" description="DNA mismatch repair proteins mutS family" evidence="13">
    <location>
        <begin position="803"/>
        <end position="819"/>
    </location>
</feature>
<feature type="compositionally biased region" description="Polar residues" evidence="12">
    <location>
        <begin position="34"/>
        <end position="43"/>
    </location>
</feature>
<keyword evidence="8" id="KW-0539">Nucleus</keyword>
<dbReference type="Gene3D" id="3.40.50.300">
    <property type="entry name" value="P-loop containing nucleotide triphosphate hydrolases"/>
    <property type="match status" value="1"/>
</dbReference>
<evidence type="ECO:0000259" key="13">
    <source>
        <dbReference type="PROSITE" id="PS00486"/>
    </source>
</evidence>
<dbReference type="SUPFAM" id="SSF52540">
    <property type="entry name" value="P-loop containing nucleoside triphosphate hydrolases"/>
    <property type="match status" value="1"/>
</dbReference>
<dbReference type="Proteomes" id="UP000011086">
    <property type="component" value="Unassembled WGS sequence"/>
</dbReference>
<dbReference type="InterPro" id="IPR027417">
    <property type="entry name" value="P-loop_NTPase"/>
</dbReference>
<keyword evidence="4" id="KW-0158">Chromosome</keyword>
<feature type="region of interest" description="Disordered" evidence="12">
    <location>
        <begin position="700"/>
        <end position="723"/>
    </location>
</feature>
<dbReference type="InterPro" id="IPR007696">
    <property type="entry name" value="DNA_mismatch_repair_MutS_core"/>
</dbReference>
<feature type="compositionally biased region" description="Low complexity" evidence="12">
    <location>
        <begin position="701"/>
        <end position="713"/>
    </location>
</feature>
<dbReference type="PROSITE" id="PS00486">
    <property type="entry name" value="DNA_MISMATCH_REPAIR_2"/>
    <property type="match status" value="1"/>
</dbReference>
<dbReference type="SMART" id="SM00533">
    <property type="entry name" value="MUTSd"/>
    <property type="match status" value="1"/>
</dbReference>
<evidence type="ECO:0000256" key="8">
    <source>
        <dbReference type="ARBA" id="ARBA00023242"/>
    </source>
</evidence>
<name>A0AA97NV78_PYRO3</name>
<dbReference type="EMBL" id="JH793961">
    <property type="protein sequence ID" value="ELQ36951.1"/>
    <property type="molecule type" value="Genomic_DNA"/>
</dbReference>